<reference evidence="3 4" key="1">
    <citation type="submission" date="2018-04" db="EMBL/GenBank/DDBJ databases">
        <title>Genomic Encyclopedia of Archaeal and Bacterial Type Strains, Phase II (KMG-II): from individual species to whole genera.</title>
        <authorList>
            <person name="Goeker M."/>
        </authorList>
    </citation>
    <scope>NUCLEOTIDE SEQUENCE [LARGE SCALE GENOMIC DNA]</scope>
    <source>
        <strain evidence="3 4">DSM 28823</strain>
    </source>
</reference>
<comment type="caution">
    <text evidence="3">The sequence shown here is derived from an EMBL/GenBank/DDBJ whole genome shotgun (WGS) entry which is preliminary data.</text>
</comment>
<accession>A0A2T5C439</accession>
<dbReference type="InterPro" id="IPR032816">
    <property type="entry name" value="VTT_dom"/>
</dbReference>
<evidence type="ECO:0000259" key="2">
    <source>
        <dbReference type="Pfam" id="PF09335"/>
    </source>
</evidence>
<dbReference type="Pfam" id="PF09335">
    <property type="entry name" value="VTT_dom"/>
    <property type="match status" value="1"/>
</dbReference>
<feature type="domain" description="VTT" evidence="2">
    <location>
        <begin position="92"/>
        <end position="204"/>
    </location>
</feature>
<feature type="transmembrane region" description="Helical" evidence="1">
    <location>
        <begin position="38"/>
        <end position="58"/>
    </location>
</feature>
<evidence type="ECO:0000313" key="3">
    <source>
        <dbReference type="EMBL" id="PTN09569.1"/>
    </source>
</evidence>
<name>A0A2T5C439_9BACT</name>
<dbReference type="GO" id="GO:0005886">
    <property type="term" value="C:plasma membrane"/>
    <property type="evidence" value="ECO:0007669"/>
    <property type="project" value="TreeGrafter"/>
</dbReference>
<dbReference type="PANTHER" id="PTHR42709">
    <property type="entry name" value="ALKALINE PHOSPHATASE LIKE PROTEIN"/>
    <property type="match status" value="1"/>
</dbReference>
<feature type="transmembrane region" description="Helical" evidence="1">
    <location>
        <begin position="158"/>
        <end position="180"/>
    </location>
</feature>
<dbReference type="EMBL" id="QAAD01000004">
    <property type="protein sequence ID" value="PTN09569.1"/>
    <property type="molecule type" value="Genomic_DNA"/>
</dbReference>
<dbReference type="RefSeq" id="WP_211316050.1">
    <property type="nucleotide sequence ID" value="NZ_OY782574.1"/>
</dbReference>
<sequence>MNTNRRPRTSQVAVKRLVLLNRYYRITRFYDFIRDTSVKGGIVIAVFVAILVGLEYFVLDFDVLLNQLVETYSPAVVFSTFFASETVLGLLPPEIFIAWASKADTPWLFLAVLASLSYLGGVVAYLAGNRLFLIPSVKDHIEMKIARHIVNLRKWGGLFVFIGAMLPLPHSIVSLACGLIKYSFRSYLLWALFRFVRFVIYAVILFQIF</sequence>
<dbReference type="PANTHER" id="PTHR42709:SF11">
    <property type="entry name" value="DEDA FAMILY PROTEIN"/>
    <property type="match status" value="1"/>
</dbReference>
<organism evidence="3 4">
    <name type="scientific">Mangrovibacterium marinum</name>
    <dbReference type="NCBI Taxonomy" id="1639118"/>
    <lineage>
        <taxon>Bacteria</taxon>
        <taxon>Pseudomonadati</taxon>
        <taxon>Bacteroidota</taxon>
        <taxon>Bacteroidia</taxon>
        <taxon>Marinilabiliales</taxon>
        <taxon>Prolixibacteraceae</taxon>
        <taxon>Mangrovibacterium</taxon>
    </lineage>
</organism>
<feature type="transmembrane region" description="Helical" evidence="1">
    <location>
        <begin position="78"/>
        <end position="100"/>
    </location>
</feature>
<feature type="transmembrane region" description="Helical" evidence="1">
    <location>
        <begin position="107"/>
        <end position="127"/>
    </location>
</feature>
<keyword evidence="1" id="KW-0472">Membrane</keyword>
<protein>
    <submittedName>
        <fullName evidence="3">Membrane protein YqaA with SNARE-associated domain</fullName>
    </submittedName>
</protein>
<keyword evidence="1" id="KW-1133">Transmembrane helix</keyword>
<gene>
    <name evidence="3" type="ORF">C8N47_104114</name>
</gene>
<feature type="transmembrane region" description="Helical" evidence="1">
    <location>
        <begin position="187"/>
        <end position="208"/>
    </location>
</feature>
<dbReference type="AlphaFoldDB" id="A0A2T5C439"/>
<dbReference type="InterPro" id="IPR051311">
    <property type="entry name" value="DedA_domain"/>
</dbReference>
<keyword evidence="1" id="KW-0812">Transmembrane</keyword>
<dbReference type="Proteomes" id="UP000243525">
    <property type="component" value="Unassembled WGS sequence"/>
</dbReference>
<keyword evidence="4" id="KW-1185">Reference proteome</keyword>
<proteinExistence type="predicted"/>
<evidence type="ECO:0000313" key="4">
    <source>
        <dbReference type="Proteomes" id="UP000243525"/>
    </source>
</evidence>
<evidence type="ECO:0000256" key="1">
    <source>
        <dbReference type="SAM" id="Phobius"/>
    </source>
</evidence>